<dbReference type="FunFam" id="3.30.420.10:FF:000063">
    <property type="entry name" value="Retrovirus-related Pol polyprotein from transposon 297-like Protein"/>
    <property type="match status" value="1"/>
</dbReference>
<reference evidence="3" key="1">
    <citation type="submission" date="2025-08" db="UniProtKB">
        <authorList>
            <consortium name="Ensembl"/>
        </authorList>
    </citation>
    <scope>IDENTIFICATION</scope>
</reference>
<sequence>MLSQEIPDNQWQTVATDLFTWNSDTYIVICDYLSRYFEIKCLHNTTISAVIHKMKGVFARHGIPEKVRPCYNSRDFSQFAKRWGFQHITSSPCYPQSNGIAEKTVQTAKRILTKAREDGKDPYLEFLEYRNFRRLRSILSSEDCASQKKGLPKPYDKTARPLPTLLPGASVYFQREDGRWQPATVTGPAETPQSYHIKTSDGQDFIRNRRHLSTGKHTSTEPTAIRTHSGKKEMIHHF</sequence>
<dbReference type="InterPro" id="IPR050951">
    <property type="entry name" value="Retrovirus_Pol_polyprotein"/>
</dbReference>
<evidence type="ECO:0000313" key="4">
    <source>
        <dbReference type="Proteomes" id="UP000261340"/>
    </source>
</evidence>
<feature type="domain" description="Integrase catalytic" evidence="2">
    <location>
        <begin position="3"/>
        <end position="162"/>
    </location>
</feature>
<proteinExistence type="predicted"/>
<dbReference type="Proteomes" id="UP000261340">
    <property type="component" value="Unplaced"/>
</dbReference>
<dbReference type="InterPro" id="IPR036397">
    <property type="entry name" value="RNaseH_sf"/>
</dbReference>
<dbReference type="PANTHER" id="PTHR37984">
    <property type="entry name" value="PROTEIN CBG26694"/>
    <property type="match status" value="1"/>
</dbReference>
<protein>
    <recommendedName>
        <fullName evidence="2">Integrase catalytic domain-containing protein</fullName>
    </recommendedName>
</protein>
<dbReference type="AlphaFoldDB" id="A0A3Q0QWP2"/>
<dbReference type="GO" id="GO:0015074">
    <property type="term" value="P:DNA integration"/>
    <property type="evidence" value="ECO:0007669"/>
    <property type="project" value="InterPro"/>
</dbReference>
<reference evidence="3" key="2">
    <citation type="submission" date="2025-09" db="UniProtKB">
        <authorList>
            <consortium name="Ensembl"/>
        </authorList>
    </citation>
    <scope>IDENTIFICATION</scope>
</reference>
<feature type="region of interest" description="Disordered" evidence="1">
    <location>
        <begin position="211"/>
        <end position="238"/>
    </location>
</feature>
<dbReference type="InterPro" id="IPR001584">
    <property type="entry name" value="Integrase_cat-core"/>
</dbReference>
<name>A0A3Q0QWP2_AMPCI</name>
<dbReference type="SUPFAM" id="SSF53098">
    <property type="entry name" value="Ribonuclease H-like"/>
    <property type="match status" value="1"/>
</dbReference>
<dbReference type="PANTHER" id="PTHR37984:SF7">
    <property type="entry name" value="INTEGRASE CATALYTIC DOMAIN-CONTAINING PROTEIN"/>
    <property type="match status" value="1"/>
</dbReference>
<evidence type="ECO:0000256" key="1">
    <source>
        <dbReference type="SAM" id="MobiDB-lite"/>
    </source>
</evidence>
<dbReference type="InterPro" id="IPR012337">
    <property type="entry name" value="RNaseH-like_sf"/>
</dbReference>
<dbReference type="OMA" id="LEYRNFR"/>
<dbReference type="PROSITE" id="PS50994">
    <property type="entry name" value="INTEGRASE"/>
    <property type="match status" value="1"/>
</dbReference>
<evidence type="ECO:0000313" key="3">
    <source>
        <dbReference type="Ensembl" id="ENSACIP00000001731.1"/>
    </source>
</evidence>
<keyword evidence="4" id="KW-1185">Reference proteome</keyword>
<dbReference type="Gene3D" id="3.30.420.10">
    <property type="entry name" value="Ribonuclease H-like superfamily/Ribonuclease H"/>
    <property type="match status" value="1"/>
</dbReference>
<dbReference type="Ensembl" id="ENSACIT00000001804.1">
    <property type="protein sequence ID" value="ENSACIP00000001731.1"/>
    <property type="gene ID" value="ENSACIG00000001421.1"/>
</dbReference>
<dbReference type="GO" id="GO:0003676">
    <property type="term" value="F:nucleic acid binding"/>
    <property type="evidence" value="ECO:0007669"/>
    <property type="project" value="InterPro"/>
</dbReference>
<dbReference type="STRING" id="61819.ENSACIP00000001731"/>
<accession>A0A3Q0QWP2</accession>
<evidence type="ECO:0000259" key="2">
    <source>
        <dbReference type="PROSITE" id="PS50994"/>
    </source>
</evidence>
<dbReference type="GeneTree" id="ENSGT00490000044642"/>
<organism evidence="3 4">
    <name type="scientific">Amphilophus citrinellus</name>
    <name type="common">Midas cichlid</name>
    <name type="synonym">Cichlasoma citrinellum</name>
    <dbReference type="NCBI Taxonomy" id="61819"/>
    <lineage>
        <taxon>Eukaryota</taxon>
        <taxon>Metazoa</taxon>
        <taxon>Chordata</taxon>
        <taxon>Craniata</taxon>
        <taxon>Vertebrata</taxon>
        <taxon>Euteleostomi</taxon>
        <taxon>Actinopterygii</taxon>
        <taxon>Neopterygii</taxon>
        <taxon>Teleostei</taxon>
        <taxon>Neoteleostei</taxon>
        <taxon>Acanthomorphata</taxon>
        <taxon>Ovalentaria</taxon>
        <taxon>Cichlomorphae</taxon>
        <taxon>Cichliformes</taxon>
        <taxon>Cichlidae</taxon>
        <taxon>New World cichlids</taxon>
        <taxon>Cichlasomatinae</taxon>
        <taxon>Heroini</taxon>
        <taxon>Amphilophus</taxon>
    </lineage>
</organism>